<dbReference type="AlphaFoldDB" id="V6J5H5"/>
<sequence>MISVVVSTYRLRFIDNIIENFSKQTLAEKELILILNTEDIDVLPIKKKLADCGVRGDIHLLSANISLGECLNQGVKRARYPTIAKFDDDDYYGKYYLEEAQHVLTETGAEFIGKQSFFIYFKNTNELRLYNPNHEHIWIPDRGWSAYKRTYFFSGATLVIKKSIAETYPFPNTNLGEDIRFQKNCFLNGIRMYATSKMNYAYLRYPLPHHHTSESRDFLLKKKSDWVTRTMNFNLVVDQMSPIF</sequence>
<dbReference type="Proteomes" id="UP000018296">
    <property type="component" value="Unassembled WGS sequence"/>
</dbReference>
<dbReference type="RefSeq" id="WP_023510148.1">
    <property type="nucleotide sequence ID" value="NZ_AWTC01000008.1"/>
</dbReference>
<dbReference type="PATRIC" id="fig|1395513.3.peg.1908"/>
<gene>
    <name evidence="2" type="ORF">P343_09450</name>
</gene>
<dbReference type="CDD" id="cd00761">
    <property type="entry name" value="Glyco_tranf_GTA_type"/>
    <property type="match status" value="1"/>
</dbReference>
<reference evidence="2 3" key="1">
    <citation type="journal article" date="2013" name="Genome Announc.">
        <title>Genome Sequence of Sporolactobacillus laevolacticus DSM442, an Efficient Polymer-Grade D-Lactate Producer from Agricultural Waste Cottonseed as a Nitrogen Source.</title>
        <authorList>
            <person name="Wang H."/>
            <person name="Wang L."/>
            <person name="Ju J."/>
            <person name="Yu B."/>
            <person name="Ma Y."/>
        </authorList>
    </citation>
    <scope>NUCLEOTIDE SEQUENCE [LARGE SCALE GENOMIC DNA]</scope>
    <source>
        <strain evidence="2 3">DSM 442</strain>
    </source>
</reference>
<dbReference type="EMBL" id="AWTC01000008">
    <property type="protein sequence ID" value="EST11979.1"/>
    <property type="molecule type" value="Genomic_DNA"/>
</dbReference>
<dbReference type="InterPro" id="IPR001173">
    <property type="entry name" value="Glyco_trans_2-like"/>
</dbReference>
<name>V6J5H5_9BACL</name>
<dbReference type="InterPro" id="IPR029044">
    <property type="entry name" value="Nucleotide-diphossugar_trans"/>
</dbReference>
<dbReference type="Pfam" id="PF00535">
    <property type="entry name" value="Glycos_transf_2"/>
    <property type="match status" value="1"/>
</dbReference>
<organism evidence="2 3">
    <name type="scientific">Sporolactobacillus laevolacticus DSM 442</name>
    <dbReference type="NCBI Taxonomy" id="1395513"/>
    <lineage>
        <taxon>Bacteria</taxon>
        <taxon>Bacillati</taxon>
        <taxon>Bacillota</taxon>
        <taxon>Bacilli</taxon>
        <taxon>Bacillales</taxon>
        <taxon>Sporolactobacillaceae</taxon>
        <taxon>Sporolactobacillus</taxon>
    </lineage>
</organism>
<proteinExistence type="predicted"/>
<dbReference type="SUPFAM" id="SSF53448">
    <property type="entry name" value="Nucleotide-diphospho-sugar transferases"/>
    <property type="match status" value="1"/>
</dbReference>
<feature type="domain" description="Glycosyltransferase 2-like" evidence="1">
    <location>
        <begin position="3"/>
        <end position="165"/>
    </location>
</feature>
<dbReference type="Gene3D" id="3.90.550.10">
    <property type="entry name" value="Spore Coat Polysaccharide Biosynthesis Protein SpsA, Chain A"/>
    <property type="match status" value="1"/>
</dbReference>
<dbReference type="eggNOG" id="COG1215">
    <property type="taxonomic scope" value="Bacteria"/>
</dbReference>
<comment type="caution">
    <text evidence="2">The sequence shown here is derived from an EMBL/GenBank/DDBJ whole genome shotgun (WGS) entry which is preliminary data.</text>
</comment>
<dbReference type="OrthoDB" id="6713581at2"/>
<protein>
    <recommendedName>
        <fullName evidence="1">Glycosyltransferase 2-like domain-containing protein</fullName>
    </recommendedName>
</protein>
<evidence type="ECO:0000313" key="3">
    <source>
        <dbReference type="Proteomes" id="UP000018296"/>
    </source>
</evidence>
<evidence type="ECO:0000313" key="2">
    <source>
        <dbReference type="EMBL" id="EST11979.1"/>
    </source>
</evidence>
<evidence type="ECO:0000259" key="1">
    <source>
        <dbReference type="Pfam" id="PF00535"/>
    </source>
</evidence>
<keyword evidence="3" id="KW-1185">Reference proteome</keyword>
<dbReference type="STRING" id="1395513.P343_09450"/>
<accession>V6J5H5</accession>